<reference evidence="1" key="8">
    <citation type="journal article" date="2005" name="Science">
        <title>Antisense Transcription in the Mammalian Transcriptome.</title>
        <authorList>
            <consortium name="RIKEN Genome Exploration Research Group and Genome Science Group (Genome Network Project Core Group) and the FANTOM Consortium"/>
        </authorList>
    </citation>
    <scope>NUCLEOTIDE SEQUENCE</scope>
    <source>
        <strain evidence="1">C57BL/6J</strain>
        <tissue evidence="1">Wolffian duct includes surrounding region</tissue>
    </source>
</reference>
<evidence type="ECO:0000313" key="1">
    <source>
        <dbReference type="EMBL" id="BAC28041.1"/>
    </source>
</evidence>
<reference evidence="1" key="2">
    <citation type="journal article" date="2000" name="Genome Res.">
        <title>Normalization and subtraction of cap-trapper-selected cDNAs to prepare full-length cDNA libraries for rapid discovery of new genes.</title>
        <authorList>
            <person name="Carninci P."/>
            <person name="Shibata Y."/>
            <person name="Hayatsu N."/>
            <person name="Sugahara Y."/>
            <person name="Shibata K."/>
            <person name="Itoh M."/>
            <person name="Konno H."/>
            <person name="Okazaki Y."/>
            <person name="Muramatsu M."/>
            <person name="Hayashizaki Y."/>
        </authorList>
    </citation>
    <scope>NUCLEOTIDE SEQUENCE</scope>
    <source>
        <strain evidence="1">C57BL/6J</strain>
        <tissue evidence="1">Wolffian duct includes surrounding region</tissue>
    </source>
</reference>
<reference evidence="1" key="7">
    <citation type="journal article" date="2005" name="Science">
        <title>The Transcriptional Landscape of the Mammalian Genome.</title>
        <authorList>
            <consortium name="The FANTOM Consortium"/>
            <consortium name="Riken Genome Exploration Research Group and Genome Science Group (Genome Network Project Core Group)"/>
        </authorList>
    </citation>
    <scope>NUCLEOTIDE SEQUENCE</scope>
    <source>
        <strain evidence="1">C57BL/6J</strain>
        <tissue evidence="1">Wolffian duct includes surrounding region</tissue>
    </source>
</reference>
<proteinExistence type="evidence at transcript level"/>
<protein>
    <submittedName>
        <fullName evidence="1">Uncharacterized protein</fullName>
    </submittedName>
</protein>
<dbReference type="EMBL" id="AK032823">
    <property type="protein sequence ID" value="BAC28041.1"/>
    <property type="molecule type" value="mRNA"/>
</dbReference>
<name>Q8BSJ1_MOUSE</name>
<reference evidence="1" key="4">
    <citation type="journal article" date="2001" name="Nature">
        <title>Functional annotation of a full-length mouse cDNA collection.</title>
        <authorList>
            <consortium name="The RIKEN Genome Exploration Research Group Phase II Team and the FANTOM Consortium"/>
        </authorList>
    </citation>
    <scope>NUCLEOTIDE SEQUENCE</scope>
    <source>
        <strain evidence="1">C57BL/6J</strain>
        <tissue evidence="1">Wolffian duct includes surrounding region</tissue>
    </source>
</reference>
<sequence length="278" mass="30586">MEDSPGNLSLSGLQTKRSLFGGLRFLRVGVLLGPQLSLVADLPPQNLIKPYSFPKHFLGAFSQEAGENIKQNSRHLGSSVLRLSILSKLTGHSILSRRGDAIFYRRSYPSLSISLIQLGSRGTNVLLTLSPLIGNLNTRITFYLSSLRQEPCKPQGKKSQEFLKILPADNHLLLHTKNILSICPTSLNNESKAHRIGKFYIQREKSILDLLFIVPEKNIFFEGKDVLPMTACPGRSTVAGLVPWGPRKLSHNAALSSCHSALTPERPGLHLSAVSYGK</sequence>
<accession>Q8BSJ1</accession>
<reference evidence="1" key="6">
    <citation type="journal article" date="2002" name="Nature">
        <title>Analysis of the mouse transcriptome based on functional annotation of 60,770 full-length cDNAs.</title>
        <authorList>
            <consortium name="The FANTOM Consortium and the RIKEN Genome Exploration Research Group Phase I and II Team"/>
        </authorList>
    </citation>
    <scope>NUCLEOTIDE SEQUENCE</scope>
    <source>
        <strain evidence="1">C57BL/6J</strain>
        <tissue evidence="1">Wolffian duct includes surrounding region</tissue>
    </source>
</reference>
<reference evidence="1" key="5">
    <citation type="submission" date="2001-07" db="EMBL/GenBank/DDBJ databases">
        <authorList>
            <person name="Adachi J."/>
            <person name="Aizawa K."/>
            <person name="Akimura T."/>
            <person name="Arakawa T."/>
            <person name="Bono H."/>
            <person name="Carninci P."/>
            <person name="Fukuda S."/>
            <person name="Furuno M."/>
            <person name="Hanagaki T."/>
            <person name="Hara A."/>
            <person name="Hashizume W."/>
            <person name="Hayashida K."/>
            <person name="Hayatsu N."/>
            <person name="Hiramoto K."/>
            <person name="Hiraoka T."/>
            <person name="Hirozane T."/>
            <person name="Hori F."/>
            <person name="Imotani K."/>
            <person name="Ishii Y."/>
            <person name="Itoh M."/>
            <person name="Kagawa I."/>
            <person name="Kasukawa T."/>
            <person name="Katoh H."/>
            <person name="Kawai J."/>
            <person name="Kojima Y."/>
            <person name="Kondo S."/>
            <person name="Konno H."/>
            <person name="Kouda M."/>
            <person name="Koya S."/>
            <person name="Kurihara C."/>
            <person name="Matsuyama T."/>
            <person name="Miyazaki A."/>
            <person name="Murata M."/>
            <person name="Nakamura M."/>
            <person name="Nishi K."/>
            <person name="Nomura K."/>
            <person name="Numazaki R."/>
            <person name="Ohno M."/>
            <person name="Ohsato N."/>
            <person name="Okazaki Y."/>
            <person name="Saito R."/>
            <person name="Saitoh H."/>
            <person name="Sakai C."/>
            <person name="Sakai K."/>
            <person name="Sakazume N."/>
            <person name="Sano H."/>
            <person name="Sasaki D."/>
            <person name="Shibata K."/>
            <person name="Shinagawa A."/>
            <person name="Shiraki T."/>
            <person name="Sogabe Y."/>
            <person name="Tagami M."/>
            <person name="Tagawa A."/>
            <person name="Takahashi F."/>
            <person name="Takaku-Akahira S."/>
            <person name="Takeda Y."/>
            <person name="Tanaka T."/>
            <person name="Tomaru A."/>
            <person name="Toya T."/>
            <person name="Yasunishi A."/>
            <person name="Muramatsu M."/>
            <person name="Hayashizaki Y."/>
        </authorList>
    </citation>
    <scope>NUCLEOTIDE SEQUENCE</scope>
    <source>
        <strain evidence="1">C57BL/6J</strain>
        <tissue evidence="1">Wolffian duct includes surrounding region</tissue>
    </source>
</reference>
<dbReference type="AlphaFoldDB" id="Q8BSJ1"/>
<organism evidence="1">
    <name type="scientific">Mus musculus</name>
    <name type="common">Mouse</name>
    <dbReference type="NCBI Taxonomy" id="10090"/>
    <lineage>
        <taxon>Eukaryota</taxon>
        <taxon>Metazoa</taxon>
        <taxon>Chordata</taxon>
        <taxon>Craniata</taxon>
        <taxon>Vertebrata</taxon>
        <taxon>Euteleostomi</taxon>
        <taxon>Mammalia</taxon>
        <taxon>Eutheria</taxon>
        <taxon>Euarchontoglires</taxon>
        <taxon>Glires</taxon>
        <taxon>Rodentia</taxon>
        <taxon>Myomorpha</taxon>
        <taxon>Muroidea</taxon>
        <taxon>Muridae</taxon>
        <taxon>Murinae</taxon>
        <taxon>Mus</taxon>
        <taxon>Mus</taxon>
    </lineage>
</organism>
<reference evidence="1" key="1">
    <citation type="journal article" date="1999" name="Methods Enzymol.">
        <title>High-efficiency full-length cDNA cloning.</title>
        <authorList>
            <person name="Carninci P."/>
            <person name="Hayashizaki Y."/>
        </authorList>
    </citation>
    <scope>NUCLEOTIDE SEQUENCE</scope>
    <source>
        <strain evidence="1">C57BL/6J</strain>
        <tissue evidence="1">Wolffian duct includes surrounding region</tissue>
    </source>
</reference>
<reference evidence="1" key="3">
    <citation type="journal article" date="2000" name="Genome Res.">
        <title>RIKEN integrated sequence analysis (RISA) system--384-format sequencing pipeline with 384 multicapillary sequencer.</title>
        <authorList>
            <person name="Shibata K."/>
            <person name="Itoh M."/>
            <person name="Aizawa K."/>
            <person name="Nagaoka S."/>
            <person name="Sasaki N."/>
            <person name="Carninci P."/>
            <person name="Konno H."/>
            <person name="Akiyama J."/>
            <person name="Nishi K."/>
            <person name="Kitsunai T."/>
            <person name="Tashiro H."/>
            <person name="Itoh M."/>
            <person name="Sumi N."/>
            <person name="Ishii Y."/>
            <person name="Nakamura S."/>
            <person name="Hazama M."/>
            <person name="Nishine T."/>
            <person name="Harada A."/>
            <person name="Yamamoto R."/>
            <person name="Matsumoto H."/>
            <person name="Sakaguchi S."/>
            <person name="Ikegami T."/>
            <person name="Kashiwagi K."/>
            <person name="Fujiwake S."/>
            <person name="Inoue K."/>
            <person name="Togawa Y."/>
            <person name="Izawa M."/>
            <person name="Ohara E."/>
            <person name="Watahiki M."/>
            <person name="Yoneda Y."/>
            <person name="Ishikawa T."/>
            <person name="Ozawa K."/>
            <person name="Tanaka T."/>
            <person name="Matsuura S."/>
            <person name="Kawai J."/>
            <person name="Okazaki Y."/>
            <person name="Muramatsu M."/>
            <person name="Inoue Y."/>
            <person name="Kira A."/>
            <person name="Hayashizaki Y."/>
        </authorList>
    </citation>
    <scope>NUCLEOTIDE SEQUENCE</scope>
    <source>
        <strain evidence="1">C57BL/6J</strain>
        <tissue evidence="1">Wolffian duct includes surrounding region</tissue>
    </source>
</reference>